<evidence type="ECO:0000256" key="1">
    <source>
        <dbReference type="SAM" id="MobiDB-lite"/>
    </source>
</evidence>
<feature type="transmembrane region" description="Helical" evidence="2">
    <location>
        <begin position="6"/>
        <end position="27"/>
    </location>
</feature>
<accession>A0A6J4MF07</accession>
<feature type="transmembrane region" description="Helical" evidence="2">
    <location>
        <begin position="72"/>
        <end position="90"/>
    </location>
</feature>
<evidence type="ECO:0000256" key="2">
    <source>
        <dbReference type="SAM" id="Phobius"/>
    </source>
</evidence>
<feature type="transmembrane region" description="Helical" evidence="2">
    <location>
        <begin position="48"/>
        <end position="66"/>
    </location>
</feature>
<keyword evidence="2" id="KW-0472">Membrane</keyword>
<feature type="region of interest" description="Disordered" evidence="1">
    <location>
        <begin position="105"/>
        <end position="127"/>
    </location>
</feature>
<proteinExistence type="predicted"/>
<name>A0A6J4MF07_9BACT</name>
<dbReference type="AlphaFoldDB" id="A0A6J4MF07"/>
<organism evidence="3">
    <name type="scientific">uncultured Gemmatimonadaceae bacterium</name>
    <dbReference type="NCBI Taxonomy" id="246130"/>
    <lineage>
        <taxon>Bacteria</taxon>
        <taxon>Pseudomonadati</taxon>
        <taxon>Gemmatimonadota</taxon>
        <taxon>Gemmatimonadia</taxon>
        <taxon>Gemmatimonadales</taxon>
        <taxon>Gemmatimonadaceae</taxon>
        <taxon>environmental samples</taxon>
    </lineage>
</organism>
<dbReference type="EMBL" id="CADCTU010000781">
    <property type="protein sequence ID" value="CAA9353398.1"/>
    <property type="molecule type" value="Genomic_DNA"/>
</dbReference>
<gene>
    <name evidence="3" type="ORF">AVDCRST_MAG11-3658</name>
</gene>
<evidence type="ECO:0000313" key="3">
    <source>
        <dbReference type="EMBL" id="CAA9353398.1"/>
    </source>
</evidence>
<keyword evidence="2" id="KW-1133">Transmembrane helix</keyword>
<protein>
    <submittedName>
        <fullName evidence="3">Uncharacterized protein</fullName>
    </submittedName>
</protein>
<sequence length="127" mass="13773">MRLELVPVVAAVVIALLGLGLLADAALPEEFYVTHDRRRRRRTERHRGGEGLIGAGVLALATALGVGDRWRYGTVAILVGVVLLAAGTVLNRRYLREVLAFRGAARRAAPETPPDTEESATARPRIR</sequence>
<keyword evidence="2" id="KW-0812">Transmembrane</keyword>
<reference evidence="3" key="1">
    <citation type="submission" date="2020-02" db="EMBL/GenBank/DDBJ databases">
        <authorList>
            <person name="Meier V. D."/>
        </authorList>
    </citation>
    <scope>NUCLEOTIDE SEQUENCE</scope>
    <source>
        <strain evidence="3">AVDCRST_MAG11</strain>
    </source>
</reference>